<proteinExistence type="predicted"/>
<keyword evidence="2" id="KW-1185">Reference proteome</keyword>
<reference evidence="1 2" key="1">
    <citation type="submission" date="2020-11" db="EMBL/GenBank/DDBJ databases">
        <title>P. mediterranea TC4 genome.</title>
        <authorList>
            <person name="Molmeret M."/>
        </authorList>
    </citation>
    <scope>NUCLEOTIDE SEQUENCE [LARGE SCALE GENOMIC DNA]</scope>
    <source>
        <strain evidence="1 2">TC4</strain>
    </source>
</reference>
<sequence length="124" mass="14054">MKDLEPKKDSKFTVIEYSVNKKHTSIEIAKFLQNDLANISISNGYSYDNKDDATAFIDIKVKDPDGSLDNEAIAVSVSKDVLKILRNEISNLNKFDVVHIKFFTKNDFNNAIIRKETGITLEVK</sequence>
<dbReference type="EMBL" id="JADKYU010000279">
    <property type="protein sequence ID" value="MBF4983800.1"/>
    <property type="molecule type" value="Genomic_DNA"/>
</dbReference>
<organism evidence="1 2">
    <name type="scientific">Nonlabens mediterrranea</name>
    <dbReference type="NCBI Taxonomy" id="1419947"/>
    <lineage>
        <taxon>Bacteria</taxon>
        <taxon>Pseudomonadati</taxon>
        <taxon>Bacteroidota</taxon>
        <taxon>Flavobacteriia</taxon>
        <taxon>Flavobacteriales</taxon>
        <taxon>Flavobacteriaceae</taxon>
        <taxon>Nonlabens</taxon>
    </lineage>
</organism>
<protein>
    <submittedName>
        <fullName evidence="1">Uncharacterized protein</fullName>
    </submittedName>
</protein>
<gene>
    <name evidence="1" type="ORF">FNJ87_05445</name>
</gene>
<evidence type="ECO:0000313" key="1">
    <source>
        <dbReference type="EMBL" id="MBF4983800.1"/>
    </source>
</evidence>
<comment type="caution">
    <text evidence="1">The sequence shown here is derived from an EMBL/GenBank/DDBJ whole genome shotgun (WGS) entry which is preliminary data.</text>
</comment>
<accession>A0ABS0A368</accession>
<name>A0ABS0A368_9FLAO</name>
<dbReference type="Proteomes" id="UP001194729">
    <property type="component" value="Unassembled WGS sequence"/>
</dbReference>
<evidence type="ECO:0000313" key="2">
    <source>
        <dbReference type="Proteomes" id="UP001194729"/>
    </source>
</evidence>